<accession>A0AAU8JQC5</accession>
<dbReference type="RefSeq" id="WP_354638423.1">
    <property type="nucleotide sequence ID" value="NZ_CP159872.1"/>
</dbReference>
<evidence type="ECO:0000313" key="1">
    <source>
        <dbReference type="EMBL" id="XCM78490.1"/>
    </source>
</evidence>
<proteinExistence type="predicted"/>
<dbReference type="AlphaFoldDB" id="A0AAU8JQC5"/>
<dbReference type="EMBL" id="CP159872">
    <property type="protein sequence ID" value="XCM78490.1"/>
    <property type="molecule type" value="Genomic_DNA"/>
</dbReference>
<dbReference type="KEGG" id="kcm:ABWK59_05900"/>
<name>A0AAU8JQC5_9ACTN</name>
<protein>
    <submittedName>
        <fullName evidence="1">Uncharacterized protein</fullName>
    </submittedName>
</protein>
<gene>
    <name evidence="1" type="ORF">ABWK59_05900</name>
</gene>
<sequence length="194" mass="20498">MTSPAVIADDRVLLPPRGAAVDGGLAGPTALPVAAIRDADPSAAPPEIRTRAGETVFLAAAQAGRLEEFCRDHGIPLRRRPDVWADLLEVFLDTGFPPEHHAATAARLARLGLDAAATARIRAEVAPLMHRYYAVHWEWHHLGLADLLDAHATYGGPAGGVVDLADPADPAVAAQADFRPRAMRIADLGHGSEV</sequence>
<reference evidence="1" key="1">
    <citation type="submission" date="2024-06" db="EMBL/GenBank/DDBJ databases">
        <title>The genome sequences of Kitasatospora sp. strain HUAS MG31.</title>
        <authorList>
            <person name="Mo P."/>
        </authorList>
    </citation>
    <scope>NUCLEOTIDE SEQUENCE</scope>
    <source>
        <strain evidence="1">HUAS MG31</strain>
    </source>
</reference>
<organism evidence="1">
    <name type="scientific">Kitasatospora camelliae</name>
    <dbReference type="NCBI Taxonomy" id="3156397"/>
    <lineage>
        <taxon>Bacteria</taxon>
        <taxon>Bacillati</taxon>
        <taxon>Actinomycetota</taxon>
        <taxon>Actinomycetes</taxon>
        <taxon>Kitasatosporales</taxon>
        <taxon>Streptomycetaceae</taxon>
        <taxon>Kitasatospora</taxon>
    </lineage>
</organism>